<evidence type="ECO:0000256" key="1">
    <source>
        <dbReference type="SAM" id="MobiDB-lite"/>
    </source>
</evidence>
<dbReference type="Pfam" id="PF02190">
    <property type="entry name" value="LON_substr_bdg"/>
    <property type="match status" value="1"/>
</dbReference>
<accession>A0A0S4L7Q9</accession>
<dbReference type="AlphaFoldDB" id="A0A0S4L7Q9"/>
<evidence type="ECO:0000259" key="2">
    <source>
        <dbReference type="PROSITE" id="PS51787"/>
    </source>
</evidence>
<dbReference type="RefSeq" id="WP_090745360.1">
    <property type="nucleotide sequence ID" value="NZ_CZQA01000001.1"/>
</dbReference>
<feature type="domain" description="Lon N-terminal" evidence="2">
    <location>
        <begin position="27"/>
        <end position="219"/>
    </location>
</feature>
<proteinExistence type="predicted"/>
<gene>
    <name evidence="3" type="ORF">COMA1_11313</name>
</gene>
<evidence type="ECO:0000313" key="3">
    <source>
        <dbReference type="EMBL" id="CUS33731.1"/>
    </source>
</evidence>
<dbReference type="InterPro" id="IPR015947">
    <property type="entry name" value="PUA-like_sf"/>
</dbReference>
<evidence type="ECO:0000313" key="4">
    <source>
        <dbReference type="Proteomes" id="UP000199032"/>
    </source>
</evidence>
<dbReference type="PANTHER" id="PTHR46732">
    <property type="entry name" value="ATP-DEPENDENT PROTEASE LA (LON) DOMAIN PROTEIN"/>
    <property type="match status" value="1"/>
</dbReference>
<dbReference type="InterPro" id="IPR003111">
    <property type="entry name" value="Lon_prtase_N"/>
</dbReference>
<organism evidence="3 4">
    <name type="scientific">Candidatus Nitrospira nitrosa</name>
    <dbReference type="NCBI Taxonomy" id="1742972"/>
    <lineage>
        <taxon>Bacteria</taxon>
        <taxon>Pseudomonadati</taxon>
        <taxon>Nitrospirota</taxon>
        <taxon>Nitrospiria</taxon>
        <taxon>Nitrospirales</taxon>
        <taxon>Nitrospiraceae</taxon>
        <taxon>Nitrospira</taxon>
    </lineage>
</organism>
<dbReference type="SUPFAM" id="SSF88697">
    <property type="entry name" value="PUA domain-like"/>
    <property type="match status" value="1"/>
</dbReference>
<dbReference type="PANTHER" id="PTHR46732:SF8">
    <property type="entry name" value="ATP-DEPENDENT PROTEASE LA (LON) DOMAIN PROTEIN"/>
    <property type="match status" value="1"/>
</dbReference>
<dbReference type="PROSITE" id="PS51787">
    <property type="entry name" value="LON_N"/>
    <property type="match status" value="1"/>
</dbReference>
<feature type="region of interest" description="Disordered" evidence="1">
    <location>
        <begin position="1"/>
        <end position="20"/>
    </location>
</feature>
<keyword evidence="4" id="KW-1185">Reference proteome</keyword>
<sequence length="229" mass="26186">MQTDHERGPSGRSSSKTIEPFPIPDRLPVFPLPNVVFFPKTYLPLHIFEPRYRQMVADVTVGGQCIAMALLKEGWEPDYYGNPAIFPALCVGRIVSVQPLPDGRSNILLQGLERCELTNEHFDKPYREATIRITPMCTEEGLTTNVRKALIDVLGRYLQQREDSAAWQGFFREEVSDEVLVNTLSTYLDCTPLEKQFLLEAEGLHQRARRLNDLVQFMLHEHQGLTGWD</sequence>
<dbReference type="EMBL" id="CZQA01000001">
    <property type="protein sequence ID" value="CUS33731.1"/>
    <property type="molecule type" value="Genomic_DNA"/>
</dbReference>
<protein>
    <submittedName>
        <fullName evidence="3">Putative Peptidase S16, lon-like</fullName>
    </submittedName>
</protein>
<reference evidence="3 4" key="1">
    <citation type="submission" date="2015-10" db="EMBL/GenBank/DDBJ databases">
        <authorList>
            <person name="Gilbert D.G."/>
        </authorList>
    </citation>
    <scope>NUCLEOTIDE SEQUENCE [LARGE SCALE GENOMIC DNA]</scope>
    <source>
        <strain evidence="3">COMA1</strain>
    </source>
</reference>
<dbReference type="Proteomes" id="UP000199032">
    <property type="component" value="Unassembled WGS sequence"/>
</dbReference>
<dbReference type="Gene3D" id="2.30.130.40">
    <property type="entry name" value="LON domain-like"/>
    <property type="match status" value="1"/>
</dbReference>
<dbReference type="STRING" id="1742972.COMA1_11313"/>
<dbReference type="InterPro" id="IPR046336">
    <property type="entry name" value="Lon_prtase_N_sf"/>
</dbReference>
<dbReference type="SMART" id="SM00464">
    <property type="entry name" value="LON"/>
    <property type="match status" value="1"/>
</dbReference>
<name>A0A0S4L7Q9_9BACT</name>
<dbReference type="OrthoDB" id="9806457at2"/>